<comment type="caution">
    <text evidence="2">The sequence shown here is derived from an EMBL/GenBank/DDBJ whole genome shotgun (WGS) entry which is preliminary data.</text>
</comment>
<keyword evidence="3" id="KW-1185">Reference proteome</keyword>
<proteinExistence type="predicted"/>
<evidence type="ECO:0000313" key="2">
    <source>
        <dbReference type="EMBL" id="GAA4014346.1"/>
    </source>
</evidence>
<dbReference type="Proteomes" id="UP001500034">
    <property type="component" value="Unassembled WGS sequence"/>
</dbReference>
<protein>
    <recommendedName>
        <fullName evidence="4">TniQ protein</fullName>
    </recommendedName>
</protein>
<feature type="region of interest" description="Disordered" evidence="1">
    <location>
        <begin position="1"/>
        <end position="25"/>
    </location>
</feature>
<accession>A0ABP7SP06</accession>
<dbReference type="Pfam" id="PF19561">
    <property type="entry name" value="DUF6083"/>
    <property type="match status" value="1"/>
</dbReference>
<evidence type="ECO:0008006" key="4">
    <source>
        <dbReference type="Google" id="ProtNLM"/>
    </source>
</evidence>
<evidence type="ECO:0000313" key="3">
    <source>
        <dbReference type="Proteomes" id="UP001500034"/>
    </source>
</evidence>
<dbReference type="InterPro" id="IPR045729">
    <property type="entry name" value="DUF6083"/>
</dbReference>
<organism evidence="2 3">
    <name type="scientific">Streptomyces marokkonensis</name>
    <dbReference type="NCBI Taxonomy" id="324855"/>
    <lineage>
        <taxon>Bacteria</taxon>
        <taxon>Bacillati</taxon>
        <taxon>Actinomycetota</taxon>
        <taxon>Actinomycetes</taxon>
        <taxon>Kitasatosporales</taxon>
        <taxon>Streptomycetaceae</taxon>
        <taxon>Streptomyces</taxon>
    </lineage>
</organism>
<reference evidence="3" key="1">
    <citation type="journal article" date="2019" name="Int. J. Syst. Evol. Microbiol.">
        <title>The Global Catalogue of Microorganisms (GCM) 10K type strain sequencing project: providing services to taxonomists for standard genome sequencing and annotation.</title>
        <authorList>
            <consortium name="The Broad Institute Genomics Platform"/>
            <consortium name="The Broad Institute Genome Sequencing Center for Infectious Disease"/>
            <person name="Wu L."/>
            <person name="Ma J."/>
        </authorList>
    </citation>
    <scope>NUCLEOTIDE SEQUENCE [LARGE SCALE GENOMIC DNA]</scope>
    <source>
        <strain evidence="3">JCM 17027</strain>
    </source>
</reference>
<name>A0ABP7SP06_9ACTN</name>
<evidence type="ECO:0000256" key="1">
    <source>
        <dbReference type="SAM" id="MobiDB-lite"/>
    </source>
</evidence>
<sequence>MRAFPGIAPSVGHREQPSRCGGAPPGTFTAMCPNSTSTACRWDGSPRDTRPRRPLRVAATSPSRLLRTGQSGRCRACGNPIDFYQRTDQRPIALHPAELAAALVPVSCRWHLSCGIAHPHGDGSAWCRIPHAVLCPARIPTLRLTSHVEEMRRRLGVRSRRLIDSGDFAPAAPPPPEPNASSARPARPVVQLLLGRCLADRPIEDIRCVAQTRHRRRCPLPVLAPGTPKGIWKLLPAGPQRGQLTLPTGPMAVYDLSRLPYGEQLRWRTQHCPAHAAAPNAADLALAGWQVFDPLLHAAHIRTRLPHAPGDQA</sequence>
<dbReference type="EMBL" id="BAABCQ010000261">
    <property type="protein sequence ID" value="GAA4014346.1"/>
    <property type="molecule type" value="Genomic_DNA"/>
</dbReference>
<feature type="region of interest" description="Disordered" evidence="1">
    <location>
        <begin position="165"/>
        <end position="185"/>
    </location>
</feature>
<gene>
    <name evidence="2" type="ORF">GCM10022384_68000</name>
</gene>